<accession>A0A9Q3EJC1</accession>
<evidence type="ECO:0000256" key="1">
    <source>
        <dbReference type="SAM" id="MobiDB-lite"/>
    </source>
</evidence>
<name>A0A9Q3EJC1_9BASI</name>
<comment type="caution">
    <text evidence="2">The sequence shown here is derived from an EMBL/GenBank/DDBJ whole genome shotgun (WGS) entry which is preliminary data.</text>
</comment>
<reference evidence="2" key="1">
    <citation type="submission" date="2021-03" db="EMBL/GenBank/DDBJ databases">
        <title>Draft genome sequence of rust myrtle Austropuccinia psidii MF-1, a brazilian biotype.</title>
        <authorList>
            <person name="Quecine M.C."/>
            <person name="Pachon D.M.R."/>
            <person name="Bonatelli M.L."/>
            <person name="Correr F.H."/>
            <person name="Franceschini L.M."/>
            <person name="Leite T.F."/>
            <person name="Margarido G.R.A."/>
            <person name="Almeida C.A."/>
            <person name="Ferrarezi J.A."/>
            <person name="Labate C.A."/>
        </authorList>
    </citation>
    <scope>NUCLEOTIDE SEQUENCE</scope>
    <source>
        <strain evidence="2">MF-1</strain>
    </source>
</reference>
<dbReference type="EMBL" id="AVOT02027781">
    <property type="protein sequence ID" value="MBW0520003.1"/>
    <property type="molecule type" value="Genomic_DNA"/>
</dbReference>
<dbReference type="AlphaFoldDB" id="A0A9Q3EJC1"/>
<sequence length="174" mass="20159">MNLSKIINLQGFFIQNLLVFSLTAQPTVLRKEGLQKTARRPSVQSSDFSDTDLRPIELPQLVPPQKTDIKEKERPKKPKKINQGQVPLFSEEENDEILIQERYFKMMGIKPSRQSKSKFLEAETPKTHTKQLLPLTSSFLESVFERLRDFWSHFIGEVRSQPGKTLEKASWFVA</sequence>
<proteinExistence type="predicted"/>
<gene>
    <name evidence="2" type="ORF">O181_059718</name>
</gene>
<keyword evidence="3" id="KW-1185">Reference proteome</keyword>
<protein>
    <submittedName>
        <fullName evidence="2">Uncharacterized protein</fullName>
    </submittedName>
</protein>
<feature type="region of interest" description="Disordered" evidence="1">
    <location>
        <begin position="33"/>
        <end position="86"/>
    </location>
</feature>
<evidence type="ECO:0000313" key="3">
    <source>
        <dbReference type="Proteomes" id="UP000765509"/>
    </source>
</evidence>
<dbReference type="Proteomes" id="UP000765509">
    <property type="component" value="Unassembled WGS sequence"/>
</dbReference>
<evidence type="ECO:0000313" key="2">
    <source>
        <dbReference type="EMBL" id="MBW0520003.1"/>
    </source>
</evidence>
<organism evidence="2 3">
    <name type="scientific">Austropuccinia psidii MF-1</name>
    <dbReference type="NCBI Taxonomy" id="1389203"/>
    <lineage>
        <taxon>Eukaryota</taxon>
        <taxon>Fungi</taxon>
        <taxon>Dikarya</taxon>
        <taxon>Basidiomycota</taxon>
        <taxon>Pucciniomycotina</taxon>
        <taxon>Pucciniomycetes</taxon>
        <taxon>Pucciniales</taxon>
        <taxon>Sphaerophragmiaceae</taxon>
        <taxon>Austropuccinia</taxon>
    </lineage>
</organism>